<dbReference type="Proteomes" id="UP001314181">
    <property type="component" value="Unassembled WGS sequence"/>
</dbReference>
<name>A0ABM9N8B2_9RICK</name>
<dbReference type="RefSeq" id="WP_338364222.1">
    <property type="nucleotide sequence ID" value="NZ_CAWVOK010000025.1"/>
</dbReference>
<comment type="caution">
    <text evidence="1">The sequence shown here is derived from an EMBL/GenBank/DDBJ whole genome shotgun (WGS) entry which is preliminary data.</text>
</comment>
<gene>
    <name evidence="1" type="ORF">CAXC1_320017</name>
</gene>
<accession>A0ABM9N8B2</accession>
<evidence type="ECO:0000313" key="2">
    <source>
        <dbReference type="Proteomes" id="UP001314181"/>
    </source>
</evidence>
<reference evidence="1 2" key="1">
    <citation type="submission" date="2024-01" db="EMBL/GenBank/DDBJ databases">
        <authorList>
            <person name="Kunselman E."/>
        </authorList>
    </citation>
    <scope>NUCLEOTIDE SEQUENCE [LARGE SCALE GENOMIC DNA]</scope>
    <source>
        <strain evidence="1">2 abalone samples</strain>
    </source>
</reference>
<evidence type="ECO:0000313" key="1">
    <source>
        <dbReference type="EMBL" id="CAK8163212.1"/>
    </source>
</evidence>
<protein>
    <recommendedName>
        <fullName evidence="3">Zinc finger CHCC-type domain-containing protein</fullName>
    </recommendedName>
</protein>
<dbReference type="Gene3D" id="2.60.260.40">
    <property type="entry name" value="q5lls5 like domains"/>
    <property type="match status" value="1"/>
</dbReference>
<proteinExistence type="predicted"/>
<organism evidence="1 2">
    <name type="scientific">Candidatus Xenohaliotis californiensis</name>
    <dbReference type="NCBI Taxonomy" id="84677"/>
    <lineage>
        <taxon>Bacteria</taxon>
        <taxon>Pseudomonadati</taxon>
        <taxon>Pseudomonadota</taxon>
        <taxon>Alphaproteobacteria</taxon>
        <taxon>Rickettsiales</taxon>
        <taxon>Anaplasmataceae</taxon>
        <taxon>Candidatus Xenohaliotis</taxon>
    </lineage>
</organism>
<evidence type="ECO:0008006" key="3">
    <source>
        <dbReference type="Google" id="ProtNLM"/>
    </source>
</evidence>
<sequence>MCDNNFFICTCNGDDAVSPHPTVYLFVGSDGAVCPYCSKFIKHCE</sequence>
<keyword evidence="2" id="KW-1185">Reference proteome</keyword>
<dbReference type="EMBL" id="CAWVOK010000025">
    <property type="protein sequence ID" value="CAK8163212.1"/>
    <property type="molecule type" value="Genomic_DNA"/>
</dbReference>